<dbReference type="EMBL" id="JACRIW010000062">
    <property type="protein sequence ID" value="MBI5169673.1"/>
    <property type="molecule type" value="Genomic_DNA"/>
</dbReference>
<dbReference type="Pfam" id="PF07396">
    <property type="entry name" value="Porin_O_P"/>
    <property type="match status" value="1"/>
</dbReference>
<reference evidence="2" key="1">
    <citation type="submission" date="2020-07" db="EMBL/GenBank/DDBJ databases">
        <title>Huge and variable diversity of episymbiotic CPR bacteria and DPANN archaea in groundwater ecosystems.</title>
        <authorList>
            <person name="He C.Y."/>
            <person name="Keren R."/>
            <person name="Whittaker M."/>
            <person name="Farag I.F."/>
            <person name="Doudna J."/>
            <person name="Cate J.H.D."/>
            <person name="Banfield J.F."/>
        </authorList>
    </citation>
    <scope>NUCLEOTIDE SEQUENCE</scope>
    <source>
        <strain evidence="2">NC_groundwater_1813_Pr3_B-0.1um_71_17</strain>
    </source>
</reference>
<feature type="signal peptide" evidence="1">
    <location>
        <begin position="1"/>
        <end position="27"/>
    </location>
</feature>
<evidence type="ECO:0000313" key="3">
    <source>
        <dbReference type="Proteomes" id="UP000696931"/>
    </source>
</evidence>
<dbReference type="InterPro" id="IPR010870">
    <property type="entry name" value="Porin_O/P"/>
</dbReference>
<dbReference type="AlphaFoldDB" id="A0A933SG01"/>
<proteinExistence type="predicted"/>
<evidence type="ECO:0000256" key="1">
    <source>
        <dbReference type="SAM" id="SignalP"/>
    </source>
</evidence>
<dbReference type="Proteomes" id="UP000696931">
    <property type="component" value="Unassembled WGS sequence"/>
</dbReference>
<dbReference type="InterPro" id="IPR023614">
    <property type="entry name" value="Porin_dom_sf"/>
</dbReference>
<keyword evidence="1" id="KW-0732">Signal</keyword>
<dbReference type="SUPFAM" id="SSF56935">
    <property type="entry name" value="Porins"/>
    <property type="match status" value="1"/>
</dbReference>
<gene>
    <name evidence="2" type="ORF">HZA61_09310</name>
</gene>
<sequence>MWPRTALIACFAAGGLLAVSAPVALGAADSTTAAPVAAASAPAIAPPKLGGYLQVRAIAQAHAGLSQSLNRARFSIDGKLPERFSYRLLAELEASTGAKSAATPSLRETYVRWTSAPVMLTAGQFKVPFSREVLISLTQLELADLATVLDSLAPKYDVGVMLEHAHGAEFTFQLGVFNGDGANATVNRDSTVMWAARTVFRPIPPLALGLSGTRDGDDSLRWCADAQVQHRGATLRGEYAKRVVRGRATDANEFGWYLLESYRPTPDVMLVARQERYERPVFGAARRVRGLAFAASYDVAPSHVKLLAEWSRREAGVRLTRTDAFLAQVQVVY</sequence>
<evidence type="ECO:0000313" key="2">
    <source>
        <dbReference type="EMBL" id="MBI5169673.1"/>
    </source>
</evidence>
<comment type="caution">
    <text evidence="2">The sequence shown here is derived from an EMBL/GenBank/DDBJ whole genome shotgun (WGS) entry which is preliminary data.</text>
</comment>
<feature type="chain" id="PRO_5037342446" evidence="1">
    <location>
        <begin position="28"/>
        <end position="333"/>
    </location>
</feature>
<name>A0A933SG01_UNCEI</name>
<protein>
    <submittedName>
        <fullName evidence="2">Porin</fullName>
    </submittedName>
</protein>
<accession>A0A933SG01</accession>
<organism evidence="2 3">
    <name type="scientific">Eiseniibacteriota bacterium</name>
    <dbReference type="NCBI Taxonomy" id="2212470"/>
    <lineage>
        <taxon>Bacteria</taxon>
        <taxon>Candidatus Eiseniibacteriota</taxon>
    </lineage>
</organism>
<dbReference type="Gene3D" id="2.40.160.10">
    <property type="entry name" value="Porin"/>
    <property type="match status" value="1"/>
</dbReference>